<dbReference type="SUPFAM" id="SSF53613">
    <property type="entry name" value="Ribokinase-like"/>
    <property type="match status" value="1"/>
</dbReference>
<sequence>MGFHRGRLNRNFIADKALSTERILLRQVDALLEAAAMSQALSYVVLSGLLEQVSYRKDWERAEILWAIFMRKGIEPNLICVLARAKVHLLAGRPTAVLEILQGGMAGCGSCFEENGRLVVEYAQSLLIASHSSLDPQVLHHLREFLESGHFSIEEKTSASTRNALKQMKALAETLLSDPRDLRLHDLLVEWKPKEMSVMATWDNLPAGTKYLDDMAILDAISAESVSRRCDDLAGTSLVLCEANLSPATLEVASKMERPMFRAFVSSVAGQKFLEAAKQENLAMQAVAMNSSMIDELTQTIQNSSNEESMKAFFASPSESTAAALNLQPLLEACAKCMSCAAQPRVANLGSCDEMLKTCSTVMTKLLKSLRKAVSEEMNQVCMTISKKQAALQSCRRQQKPAWYDPVSVAKAPRGCLSPRWDLAAPNCDELLAMLGKPPGVMLDWEEGLPSALRAAIVEALSTDSGFADRLLLSLGPRGCVLASRADVAKSSSSNQNGARKLMPLVCFGEHLRDLSLDVAAMLTSDDTRKLPLLHLQLQEPLHESGCELLWYRLLKPADTVRDVTGAGDALLAG</sequence>
<dbReference type="AlphaFoldDB" id="A0A1Q9DVE4"/>
<feature type="non-terminal residue" evidence="1">
    <location>
        <position position="574"/>
    </location>
</feature>
<keyword evidence="2" id="KW-1185">Reference proteome</keyword>
<organism evidence="1 2">
    <name type="scientific">Symbiodinium microadriaticum</name>
    <name type="common">Dinoflagellate</name>
    <name type="synonym">Zooxanthella microadriatica</name>
    <dbReference type="NCBI Taxonomy" id="2951"/>
    <lineage>
        <taxon>Eukaryota</taxon>
        <taxon>Sar</taxon>
        <taxon>Alveolata</taxon>
        <taxon>Dinophyceae</taxon>
        <taxon>Suessiales</taxon>
        <taxon>Symbiodiniaceae</taxon>
        <taxon>Symbiodinium</taxon>
    </lineage>
</organism>
<protein>
    <submittedName>
        <fullName evidence="1">Uncharacterized protein</fullName>
    </submittedName>
</protein>
<dbReference type="InterPro" id="IPR029056">
    <property type="entry name" value="Ribokinase-like"/>
</dbReference>
<dbReference type="OrthoDB" id="443414at2759"/>
<dbReference type="Gene3D" id="3.40.1190.20">
    <property type="match status" value="1"/>
</dbReference>
<name>A0A1Q9DVE4_SYMMI</name>
<gene>
    <name evidence="1" type="ORF">AK812_SmicGene18362</name>
</gene>
<evidence type="ECO:0000313" key="1">
    <source>
        <dbReference type="EMBL" id="OLP99136.1"/>
    </source>
</evidence>
<dbReference type="Proteomes" id="UP000186817">
    <property type="component" value="Unassembled WGS sequence"/>
</dbReference>
<reference evidence="1 2" key="1">
    <citation type="submission" date="2016-02" db="EMBL/GenBank/DDBJ databases">
        <title>Genome analysis of coral dinoflagellate symbionts highlights evolutionary adaptations to a symbiotic lifestyle.</title>
        <authorList>
            <person name="Aranda M."/>
            <person name="Li Y."/>
            <person name="Liew Y.J."/>
            <person name="Baumgarten S."/>
            <person name="Simakov O."/>
            <person name="Wilson M."/>
            <person name="Piel J."/>
            <person name="Ashoor H."/>
            <person name="Bougouffa S."/>
            <person name="Bajic V.B."/>
            <person name="Ryu T."/>
            <person name="Ravasi T."/>
            <person name="Bayer T."/>
            <person name="Micklem G."/>
            <person name="Kim H."/>
            <person name="Bhak J."/>
            <person name="Lajeunesse T.C."/>
            <person name="Voolstra C.R."/>
        </authorList>
    </citation>
    <scope>NUCLEOTIDE SEQUENCE [LARGE SCALE GENOMIC DNA]</scope>
    <source>
        <strain evidence="1 2">CCMP2467</strain>
    </source>
</reference>
<comment type="caution">
    <text evidence="1">The sequence shown here is derived from an EMBL/GenBank/DDBJ whole genome shotgun (WGS) entry which is preliminary data.</text>
</comment>
<proteinExistence type="predicted"/>
<evidence type="ECO:0000313" key="2">
    <source>
        <dbReference type="Proteomes" id="UP000186817"/>
    </source>
</evidence>
<accession>A0A1Q9DVE4</accession>
<dbReference type="EMBL" id="LSRX01000373">
    <property type="protein sequence ID" value="OLP99136.1"/>
    <property type="molecule type" value="Genomic_DNA"/>
</dbReference>